<dbReference type="EMBL" id="JAMQBK010000013">
    <property type="protein sequence ID" value="MCM2369747.1"/>
    <property type="molecule type" value="Genomic_DNA"/>
</dbReference>
<dbReference type="PANTHER" id="PTHR23308">
    <property type="entry name" value="NUCLEAR INHIBITOR OF PROTEIN PHOSPHATASE-1"/>
    <property type="match status" value="1"/>
</dbReference>
<dbReference type="CDD" id="cd00060">
    <property type="entry name" value="FHA"/>
    <property type="match status" value="1"/>
</dbReference>
<evidence type="ECO:0000313" key="3">
    <source>
        <dbReference type="EMBL" id="MCM2369747.1"/>
    </source>
</evidence>
<accession>A0ABT0TYS4</accession>
<feature type="domain" description="FHA" evidence="2">
    <location>
        <begin position="30"/>
        <end position="79"/>
    </location>
</feature>
<proteinExistence type="predicted"/>
<dbReference type="Proteomes" id="UP001202961">
    <property type="component" value="Unassembled WGS sequence"/>
</dbReference>
<dbReference type="InterPro" id="IPR000253">
    <property type="entry name" value="FHA_dom"/>
</dbReference>
<dbReference type="RefSeq" id="WP_250927418.1">
    <property type="nucleotide sequence ID" value="NZ_JAMQBK010000013.1"/>
</dbReference>
<comment type="caution">
    <text evidence="3">The sequence shown here is derived from an EMBL/GenBank/DDBJ whole genome shotgun (WGS) entry which is preliminary data.</text>
</comment>
<protein>
    <submittedName>
        <fullName evidence="3">FHA domain-containing protein</fullName>
    </submittedName>
</protein>
<organism evidence="3 4">
    <name type="scientific">Aporhodopirellula aestuarii</name>
    <dbReference type="NCBI Taxonomy" id="2950107"/>
    <lineage>
        <taxon>Bacteria</taxon>
        <taxon>Pseudomonadati</taxon>
        <taxon>Planctomycetota</taxon>
        <taxon>Planctomycetia</taxon>
        <taxon>Pirellulales</taxon>
        <taxon>Pirellulaceae</taxon>
        <taxon>Aporhodopirellula</taxon>
    </lineage>
</organism>
<feature type="compositionally biased region" description="Polar residues" evidence="1">
    <location>
        <begin position="165"/>
        <end position="176"/>
    </location>
</feature>
<evidence type="ECO:0000313" key="4">
    <source>
        <dbReference type="Proteomes" id="UP001202961"/>
    </source>
</evidence>
<evidence type="ECO:0000256" key="1">
    <source>
        <dbReference type="SAM" id="MobiDB-lite"/>
    </source>
</evidence>
<gene>
    <name evidence="3" type="ORF">NB063_03835</name>
</gene>
<dbReference type="SMART" id="SM00240">
    <property type="entry name" value="FHA"/>
    <property type="match status" value="1"/>
</dbReference>
<sequence length="220" mass="24458">MSFLNVFDYQLVYRNGDMRGEAIHIEQGKNLLGRSSHCHIQLDTPDVSRQHCVLVRSGSRMYVYDLGSRNGTRINRKLVETKTAVELRHGDKLTIGRWKFRFLVKDALSGKSVHSAPVESNTNVAPTPTRVLNELDAIAEALEISADEFTDTQSAIRVPPRQTLDAASQPKTSAPSKSKLPPIDPRAKRSPIGLPDHARPQGPSDPRAAADETLRKMFRP</sequence>
<keyword evidence="4" id="KW-1185">Reference proteome</keyword>
<dbReference type="InterPro" id="IPR050923">
    <property type="entry name" value="Cell_Proc_Reg/RNA_Proc"/>
</dbReference>
<dbReference type="SUPFAM" id="SSF49879">
    <property type="entry name" value="SMAD/FHA domain"/>
    <property type="match status" value="1"/>
</dbReference>
<name>A0ABT0TYS4_9BACT</name>
<reference evidence="3 4" key="1">
    <citation type="journal article" date="2022" name="Syst. Appl. Microbiol.">
        <title>Rhodopirellula aestuarii sp. nov., a novel member of the genus Rhodopirellula isolated from brackish sediments collected in the Tagus River estuary, Portugal.</title>
        <authorList>
            <person name="Vitorino I.R."/>
            <person name="Klimek D."/>
            <person name="Calusinska M."/>
            <person name="Lobo-da-Cunha A."/>
            <person name="Vasconcelos V."/>
            <person name="Lage O.M."/>
        </authorList>
    </citation>
    <scope>NUCLEOTIDE SEQUENCE [LARGE SCALE GENOMIC DNA]</scope>
    <source>
        <strain evidence="3 4">ICT_H3.1</strain>
    </source>
</reference>
<dbReference type="InterPro" id="IPR008984">
    <property type="entry name" value="SMAD_FHA_dom_sf"/>
</dbReference>
<feature type="compositionally biased region" description="Basic and acidic residues" evidence="1">
    <location>
        <begin position="208"/>
        <end position="220"/>
    </location>
</feature>
<evidence type="ECO:0000259" key="2">
    <source>
        <dbReference type="PROSITE" id="PS50006"/>
    </source>
</evidence>
<dbReference type="Gene3D" id="2.60.200.20">
    <property type="match status" value="1"/>
</dbReference>
<dbReference type="PROSITE" id="PS50006">
    <property type="entry name" value="FHA_DOMAIN"/>
    <property type="match status" value="1"/>
</dbReference>
<feature type="region of interest" description="Disordered" evidence="1">
    <location>
        <begin position="152"/>
        <end position="220"/>
    </location>
</feature>
<dbReference type="Pfam" id="PF00498">
    <property type="entry name" value="FHA"/>
    <property type="match status" value="1"/>
</dbReference>